<evidence type="ECO:0000313" key="2">
    <source>
        <dbReference type="Proteomes" id="UP000011724"/>
    </source>
</evidence>
<protein>
    <recommendedName>
        <fullName evidence="3">Nif11 domain-containing protein</fullName>
    </recommendedName>
</protein>
<dbReference type="HOGENOM" id="CLU_2584037_0_0_7"/>
<gene>
    <name evidence="1" type="ordered locus">BN4_11678</name>
</gene>
<dbReference type="eggNOG" id="ENOG50318U8">
    <property type="taxonomic scope" value="Bacteria"/>
</dbReference>
<dbReference type="Proteomes" id="UP000011724">
    <property type="component" value="Chromosome"/>
</dbReference>
<keyword evidence="2" id="KW-1185">Reference proteome</keyword>
<evidence type="ECO:0000313" key="1">
    <source>
        <dbReference type="EMBL" id="CCH48913.1"/>
    </source>
</evidence>
<evidence type="ECO:0008006" key="3">
    <source>
        <dbReference type="Google" id="ProtNLM"/>
    </source>
</evidence>
<dbReference type="BioCyc" id="DPIE1322246:BN4_RS08415-MONOMER"/>
<name>M1WW45_PSEP2</name>
<accession>M1WW45</accession>
<dbReference type="PATRIC" id="fig|879567.3.peg.1762"/>
<organism evidence="1 2">
    <name type="scientific">Pseudodesulfovibrio piezophilus (strain DSM 21447 / JCM 15486 / C1TLV30)</name>
    <name type="common">Desulfovibrio piezophilus</name>
    <dbReference type="NCBI Taxonomy" id="1322246"/>
    <lineage>
        <taxon>Bacteria</taxon>
        <taxon>Pseudomonadati</taxon>
        <taxon>Thermodesulfobacteriota</taxon>
        <taxon>Desulfovibrionia</taxon>
        <taxon>Desulfovibrionales</taxon>
        <taxon>Desulfovibrionaceae</taxon>
    </lineage>
</organism>
<proteinExistence type="predicted"/>
<dbReference type="EMBL" id="FO203427">
    <property type="protein sequence ID" value="CCH48913.1"/>
    <property type="molecule type" value="Genomic_DNA"/>
</dbReference>
<dbReference type="OrthoDB" id="5465244at2"/>
<sequence>MSKEELSRLVGDVLDDPAMLAEAMKITDQTTLEHYITSRGYDLTTGEISEAWTMSTVMLTESTHSFAPSSSSGKGSLKFS</sequence>
<dbReference type="RefSeq" id="WP_015414957.1">
    <property type="nucleotide sequence ID" value="NC_020409.1"/>
</dbReference>
<dbReference type="KEGG" id="dpi:BN4_11678"/>
<dbReference type="AlphaFoldDB" id="M1WW45"/>
<reference evidence="1 2" key="1">
    <citation type="journal article" date="2013" name="PLoS ONE">
        <title>The first genomic and proteomic characterization of a deep-sea sulfate reducer: insights into the piezophilic lifestyle of Desulfovibrio piezophilus.</title>
        <authorList>
            <person name="Pradel N."/>
            <person name="Ji B."/>
            <person name="Gimenez G."/>
            <person name="Talla E."/>
            <person name="Lenoble P."/>
            <person name="Garel M."/>
            <person name="Tamburini C."/>
            <person name="Fourquet P."/>
            <person name="Lebrun R."/>
            <person name="Bertin P."/>
            <person name="Denis Y."/>
            <person name="Pophillat M."/>
            <person name="Barbe V."/>
            <person name="Ollivier B."/>
            <person name="Dolla A."/>
        </authorList>
    </citation>
    <scope>NUCLEOTIDE SEQUENCE [LARGE SCALE GENOMIC DNA]</scope>
    <source>
        <strain evidence="2">DSM 10523 / SB164P1</strain>
    </source>
</reference>
<reference evidence="2" key="2">
    <citation type="journal article" date="2013" name="Stand. Genomic Sci.">
        <title>Complete genome sequence of Desulfocapsa sulfexigens, a marine deltaproteobacterium specialized in disproportionating inorganic sulfur compounds.</title>
        <authorList>
            <person name="Finster K.W."/>
            <person name="Kjeldsen K.U."/>
            <person name="Kube M."/>
            <person name="Reinhardt R."/>
            <person name="Mussmann M."/>
            <person name="Amann R."/>
            <person name="Schreiber L."/>
        </authorList>
    </citation>
    <scope>NUCLEOTIDE SEQUENCE [LARGE SCALE GENOMIC DNA]</scope>
    <source>
        <strain evidence="2">DSM 10523 / SB164P1</strain>
    </source>
</reference>